<evidence type="ECO:0000313" key="1">
    <source>
        <dbReference type="EMBL" id="KAI3376901.1"/>
    </source>
</evidence>
<gene>
    <name evidence="1" type="ORF">L3Q82_000148</name>
</gene>
<protein>
    <submittedName>
        <fullName evidence="1">Uncharacterized protein</fullName>
    </submittedName>
</protein>
<sequence>MSHREEAWGRPRTRWRNYVSRLAWERLGVPPEELEEVSGNNSNSDLDNLTIKSSYCPRDKLHQTCIRSCFSTLQVTALTTNFVGYSHRQIHLALLDNEDRTERLTLQDGRAYVAAEGRCKAGWTGSGQSVTAFLSWGFKRLTGRPVAPEDPRIEKPQLSGEDVWRGGCLEGESGRTQ</sequence>
<reference evidence="1" key="1">
    <citation type="submission" date="2022-04" db="EMBL/GenBank/DDBJ databases">
        <title>Jade perch genome.</title>
        <authorList>
            <person name="Chao B."/>
        </authorList>
    </citation>
    <scope>NUCLEOTIDE SEQUENCE</scope>
    <source>
        <strain evidence="1">CB-2022</strain>
    </source>
</reference>
<keyword evidence="2" id="KW-1185">Reference proteome</keyword>
<organism evidence="1 2">
    <name type="scientific">Scortum barcoo</name>
    <name type="common">barcoo grunter</name>
    <dbReference type="NCBI Taxonomy" id="214431"/>
    <lineage>
        <taxon>Eukaryota</taxon>
        <taxon>Metazoa</taxon>
        <taxon>Chordata</taxon>
        <taxon>Craniata</taxon>
        <taxon>Vertebrata</taxon>
        <taxon>Euteleostomi</taxon>
        <taxon>Actinopterygii</taxon>
        <taxon>Neopterygii</taxon>
        <taxon>Teleostei</taxon>
        <taxon>Neoteleostei</taxon>
        <taxon>Acanthomorphata</taxon>
        <taxon>Eupercaria</taxon>
        <taxon>Centrarchiformes</taxon>
        <taxon>Terapontoidei</taxon>
        <taxon>Terapontidae</taxon>
        <taxon>Scortum</taxon>
    </lineage>
</organism>
<accession>A0ACB8X9U4</accession>
<evidence type="ECO:0000313" key="2">
    <source>
        <dbReference type="Proteomes" id="UP000831701"/>
    </source>
</evidence>
<dbReference type="Proteomes" id="UP000831701">
    <property type="component" value="Chromosome 1"/>
</dbReference>
<comment type="caution">
    <text evidence="1">The sequence shown here is derived from an EMBL/GenBank/DDBJ whole genome shotgun (WGS) entry which is preliminary data.</text>
</comment>
<name>A0ACB8X9U4_9TELE</name>
<proteinExistence type="predicted"/>
<dbReference type="EMBL" id="CM041531">
    <property type="protein sequence ID" value="KAI3376901.1"/>
    <property type="molecule type" value="Genomic_DNA"/>
</dbReference>